<keyword evidence="4" id="KW-1185">Reference proteome</keyword>
<feature type="non-terminal residue" evidence="3">
    <location>
        <position position="249"/>
    </location>
</feature>
<evidence type="ECO:0000313" key="3">
    <source>
        <dbReference type="EMBL" id="MBA0868721.1"/>
    </source>
</evidence>
<comment type="subcellular location">
    <subcellularLocation>
        <location evidence="1">Nucleus</location>
    </subcellularLocation>
</comment>
<evidence type="ECO:0000313" key="4">
    <source>
        <dbReference type="Proteomes" id="UP000593576"/>
    </source>
</evidence>
<dbReference type="InterPro" id="IPR051992">
    <property type="entry name" value="OxStress_Response_Reg"/>
</dbReference>
<dbReference type="PANTHER" id="PTHR33172">
    <property type="entry name" value="OS08G0516900 PROTEIN"/>
    <property type="match status" value="1"/>
</dbReference>
<accession>A0A7J9MCN2</accession>
<dbReference type="GO" id="GO:0005634">
    <property type="term" value="C:nucleus"/>
    <property type="evidence" value="ECO:0007669"/>
    <property type="project" value="UniProtKB-SubCell"/>
</dbReference>
<dbReference type="Proteomes" id="UP000593576">
    <property type="component" value="Unassembled WGS sequence"/>
</dbReference>
<reference evidence="3 4" key="1">
    <citation type="journal article" date="2019" name="Genome Biol. Evol.">
        <title>Insights into the evolution of the New World diploid cottons (Gossypium, subgenus Houzingenia) based on genome sequencing.</title>
        <authorList>
            <person name="Grover C.E."/>
            <person name="Arick M.A. 2nd"/>
            <person name="Thrash A."/>
            <person name="Conover J.L."/>
            <person name="Sanders W.S."/>
            <person name="Peterson D.G."/>
            <person name="Frelichowski J.E."/>
            <person name="Scheffler J.A."/>
            <person name="Scheffler B.E."/>
            <person name="Wendel J.F."/>
        </authorList>
    </citation>
    <scope>NUCLEOTIDE SEQUENCE [LARGE SCALE GENOMIC DNA]</scope>
    <source>
        <strain evidence="3">1</strain>
        <tissue evidence="3">Leaf</tissue>
    </source>
</reference>
<protein>
    <recommendedName>
        <fullName evidence="5">Oxidative stress 3</fullName>
    </recommendedName>
</protein>
<evidence type="ECO:0000256" key="2">
    <source>
        <dbReference type="ARBA" id="ARBA00023242"/>
    </source>
</evidence>
<sequence>LICEEFVKKTKILNFPNAPTLIPQVSEAFSTNVIASLGVVGHGNMYNMSQLFQAKLLMIKSDLALVLVIVPAMNLKKMDCNEAWCGNLMIMGRGNHDDETCDLISSESSLGENSDNSIYSISSSSDMVEDASSATSSSSSSNGPLYELSDLMAQLPIRRGLSKYYEGKSQSFTSLASVRSIEDLPEKVLGPLNIRPKMKSCKSYGWGLGGHKNKSYSPKATISKKGCSGRGCFMSSLGKRSSSNVVNRD</sequence>
<dbReference type="PANTHER" id="PTHR33172:SF99">
    <property type="entry name" value="COLD INDUCED PROTEIN-LIKE"/>
    <property type="match status" value="1"/>
</dbReference>
<keyword evidence="2" id="KW-0539">Nucleus</keyword>
<dbReference type="AlphaFoldDB" id="A0A7J9MCN2"/>
<gene>
    <name evidence="3" type="ORF">Goshw_017983</name>
</gene>
<evidence type="ECO:0008006" key="5">
    <source>
        <dbReference type="Google" id="ProtNLM"/>
    </source>
</evidence>
<organism evidence="3 4">
    <name type="scientific">Gossypium schwendimanii</name>
    <name type="common">Cotton</name>
    <dbReference type="NCBI Taxonomy" id="34291"/>
    <lineage>
        <taxon>Eukaryota</taxon>
        <taxon>Viridiplantae</taxon>
        <taxon>Streptophyta</taxon>
        <taxon>Embryophyta</taxon>
        <taxon>Tracheophyta</taxon>
        <taxon>Spermatophyta</taxon>
        <taxon>Magnoliopsida</taxon>
        <taxon>eudicotyledons</taxon>
        <taxon>Gunneridae</taxon>
        <taxon>Pentapetalae</taxon>
        <taxon>rosids</taxon>
        <taxon>malvids</taxon>
        <taxon>Malvales</taxon>
        <taxon>Malvaceae</taxon>
        <taxon>Malvoideae</taxon>
        <taxon>Gossypium</taxon>
    </lineage>
</organism>
<name>A0A7J9MCN2_GOSSC</name>
<evidence type="ECO:0000256" key="1">
    <source>
        <dbReference type="ARBA" id="ARBA00004123"/>
    </source>
</evidence>
<dbReference type="EMBL" id="JABFAF010000010">
    <property type="protein sequence ID" value="MBA0868721.1"/>
    <property type="molecule type" value="Genomic_DNA"/>
</dbReference>
<comment type="caution">
    <text evidence="3">The sequence shown here is derived from an EMBL/GenBank/DDBJ whole genome shotgun (WGS) entry which is preliminary data.</text>
</comment>
<dbReference type="OrthoDB" id="694201at2759"/>
<proteinExistence type="predicted"/>
<dbReference type="GO" id="GO:0006950">
    <property type="term" value="P:response to stress"/>
    <property type="evidence" value="ECO:0007669"/>
    <property type="project" value="UniProtKB-ARBA"/>
</dbReference>